<gene>
    <name evidence="2" type="ORF">DXT99_24665</name>
</gene>
<dbReference type="RefSeq" id="WP_115568264.1">
    <property type="nucleotide sequence ID" value="NZ_QRGR01000042.1"/>
</dbReference>
<sequence length="190" mass="21999">MGDNFSYEDQMHGTIFVLCKRYVESLYDDSTWAKLLKAAGIEHASYQMQEMYPTSELFSLMAKASERTGIPLHQLLERFGEFLVPDLLLMYKRYLRPEWNTYDMLLNTVAGMHAAVREKNNRKSPPMLLVTKKGDTQLIVDYHSKRKMATFAVGAIKGLAKYYDEDDKVEVTLLTPVEKERVQIRVDFLS</sequence>
<reference evidence="3" key="1">
    <citation type="submission" date="2018-08" db="EMBL/GenBank/DDBJ databases">
        <authorList>
            <person name="Liu Z.-W."/>
            <person name="Du Z.-J."/>
        </authorList>
    </citation>
    <scope>NUCLEOTIDE SEQUENCE [LARGE SCALE GENOMIC DNA]</scope>
    <source>
        <strain evidence="3">H4X</strain>
    </source>
</reference>
<dbReference type="Proteomes" id="UP000256708">
    <property type="component" value="Unassembled WGS sequence"/>
</dbReference>
<proteinExistence type="predicted"/>
<dbReference type="OrthoDB" id="7266652at2"/>
<dbReference type="AlphaFoldDB" id="A0A3D8L268"/>
<comment type="caution">
    <text evidence="2">The sequence shown here is derived from an EMBL/GenBank/DDBJ whole genome shotgun (WGS) entry which is preliminary data.</text>
</comment>
<dbReference type="PANTHER" id="PTHR45655">
    <property type="entry name" value="GUANYLATE CYCLASE SOLUBLE SUBUNIT BETA-2"/>
    <property type="match status" value="1"/>
</dbReference>
<dbReference type="InterPro" id="IPR038158">
    <property type="entry name" value="H-NOX_domain_sf"/>
</dbReference>
<dbReference type="Pfam" id="PF07700">
    <property type="entry name" value="HNOB"/>
    <property type="match status" value="1"/>
</dbReference>
<accession>A0A3D8L268</accession>
<dbReference type="InterPro" id="IPR011644">
    <property type="entry name" value="Heme_NO-bd"/>
</dbReference>
<evidence type="ECO:0000313" key="3">
    <source>
        <dbReference type="Proteomes" id="UP000256708"/>
    </source>
</evidence>
<dbReference type="EMBL" id="QRGR01000042">
    <property type="protein sequence ID" value="RDV11456.1"/>
    <property type="molecule type" value="Genomic_DNA"/>
</dbReference>
<evidence type="ECO:0000313" key="2">
    <source>
        <dbReference type="EMBL" id="RDV11456.1"/>
    </source>
</evidence>
<dbReference type="Gene3D" id="3.90.1520.10">
    <property type="entry name" value="H-NOX domain"/>
    <property type="match status" value="1"/>
</dbReference>
<organism evidence="2 3">
    <name type="scientific">Pontibacter diazotrophicus</name>
    <dbReference type="NCBI Taxonomy" id="1400979"/>
    <lineage>
        <taxon>Bacteria</taxon>
        <taxon>Pseudomonadati</taxon>
        <taxon>Bacteroidota</taxon>
        <taxon>Cytophagia</taxon>
        <taxon>Cytophagales</taxon>
        <taxon>Hymenobacteraceae</taxon>
        <taxon>Pontibacter</taxon>
    </lineage>
</organism>
<name>A0A3D8L268_9BACT</name>
<dbReference type="GO" id="GO:0020037">
    <property type="term" value="F:heme binding"/>
    <property type="evidence" value="ECO:0007669"/>
    <property type="project" value="InterPro"/>
</dbReference>
<evidence type="ECO:0000259" key="1">
    <source>
        <dbReference type="Pfam" id="PF07700"/>
    </source>
</evidence>
<dbReference type="PANTHER" id="PTHR45655:SF13">
    <property type="entry name" value="SOLUBLE GUANYLATE CYCLASE GCY-32-RELATED"/>
    <property type="match status" value="1"/>
</dbReference>
<protein>
    <recommendedName>
        <fullName evidence="1">Heme NO-binding domain-containing protein</fullName>
    </recommendedName>
</protein>
<feature type="domain" description="Heme NO-binding" evidence="1">
    <location>
        <begin position="12"/>
        <end position="170"/>
    </location>
</feature>
<keyword evidence="3" id="KW-1185">Reference proteome</keyword>
<dbReference type="SUPFAM" id="SSF111126">
    <property type="entry name" value="Ligand-binding domain in the NO signalling and Golgi transport"/>
    <property type="match status" value="1"/>
</dbReference>
<dbReference type="InterPro" id="IPR024096">
    <property type="entry name" value="NO_sig/Golgi_transp_ligand-bd"/>
</dbReference>